<gene>
    <name evidence="9" type="ORF">GPUH_LOCUS19237</name>
</gene>
<sequence length="137" mass="15495">GARVYGVGALQFYNNVGFEEISDKPKEENVVATPSARESRLLEARRLLKEKDGADYKLVIIGDKAKASMQQYYSKQGFIIYNKFKSVVSYKTSLLPMFTLDTIVGFIIYNKFKSVVSYKTSLLPMFTLDTIVVCFCS</sequence>
<keyword evidence="8" id="KW-0066">ATP synthesis</keyword>
<dbReference type="Proteomes" id="UP000271098">
    <property type="component" value="Unassembled WGS sequence"/>
</dbReference>
<evidence type="ECO:0000256" key="3">
    <source>
        <dbReference type="ARBA" id="ARBA00022448"/>
    </source>
</evidence>
<keyword evidence="4" id="KW-0375">Hydrogen ion transport</keyword>
<evidence type="ECO:0000256" key="5">
    <source>
        <dbReference type="ARBA" id="ARBA00023065"/>
    </source>
</evidence>
<keyword evidence="10" id="KW-1185">Reference proteome</keyword>
<comment type="subcellular location">
    <subcellularLocation>
        <location evidence="1">Membrane</location>
        <topology evidence="1">Peripheral membrane protein</topology>
    </subcellularLocation>
</comment>
<evidence type="ECO:0000256" key="7">
    <source>
        <dbReference type="ARBA" id="ARBA00023196"/>
    </source>
</evidence>
<evidence type="ECO:0000256" key="2">
    <source>
        <dbReference type="ARBA" id="ARBA00007681"/>
    </source>
</evidence>
<protein>
    <submittedName>
        <fullName evidence="11">N-acetyltransferase domain-containing protein</fullName>
    </submittedName>
</protein>
<comment type="similarity">
    <text evidence="2">Belongs to the ATPase gamma chain family.</text>
</comment>
<keyword evidence="3" id="KW-0813">Transport</keyword>
<keyword evidence="5" id="KW-0406">Ion transport</keyword>
<keyword evidence="6" id="KW-0472">Membrane</keyword>
<evidence type="ECO:0000256" key="1">
    <source>
        <dbReference type="ARBA" id="ARBA00004170"/>
    </source>
</evidence>
<dbReference type="AlphaFoldDB" id="A0A183EE46"/>
<evidence type="ECO:0000313" key="11">
    <source>
        <dbReference type="WBParaSite" id="GPUH_0001926201-mRNA-1"/>
    </source>
</evidence>
<reference evidence="9 10" key="2">
    <citation type="submission" date="2018-11" db="EMBL/GenBank/DDBJ databases">
        <authorList>
            <consortium name="Pathogen Informatics"/>
        </authorList>
    </citation>
    <scope>NUCLEOTIDE SEQUENCE [LARGE SCALE GENOMIC DNA]</scope>
</reference>
<accession>A0A183EE46</accession>
<proteinExistence type="inferred from homology"/>
<organism evidence="11">
    <name type="scientific">Gongylonema pulchrum</name>
    <dbReference type="NCBI Taxonomy" id="637853"/>
    <lineage>
        <taxon>Eukaryota</taxon>
        <taxon>Metazoa</taxon>
        <taxon>Ecdysozoa</taxon>
        <taxon>Nematoda</taxon>
        <taxon>Chromadorea</taxon>
        <taxon>Rhabditida</taxon>
        <taxon>Spirurina</taxon>
        <taxon>Spiruromorpha</taxon>
        <taxon>Spiruroidea</taxon>
        <taxon>Gongylonematidae</taxon>
        <taxon>Gongylonema</taxon>
    </lineage>
</organism>
<evidence type="ECO:0000313" key="10">
    <source>
        <dbReference type="Proteomes" id="UP000271098"/>
    </source>
</evidence>
<dbReference type="WBParaSite" id="GPUH_0001926201-mRNA-1">
    <property type="protein sequence ID" value="GPUH_0001926201-mRNA-1"/>
    <property type="gene ID" value="GPUH_0001926201"/>
</dbReference>
<reference evidence="11" key="1">
    <citation type="submission" date="2016-06" db="UniProtKB">
        <authorList>
            <consortium name="WormBaseParasite"/>
        </authorList>
    </citation>
    <scope>IDENTIFICATION</scope>
</reference>
<evidence type="ECO:0000256" key="8">
    <source>
        <dbReference type="ARBA" id="ARBA00023310"/>
    </source>
</evidence>
<dbReference type="GO" id="GO:0045259">
    <property type="term" value="C:proton-transporting ATP synthase complex"/>
    <property type="evidence" value="ECO:0007669"/>
    <property type="project" value="UniProtKB-KW"/>
</dbReference>
<dbReference type="EMBL" id="UYRT01088172">
    <property type="protein sequence ID" value="VDN33434.1"/>
    <property type="molecule type" value="Genomic_DNA"/>
</dbReference>
<keyword evidence="7" id="KW-0139">CF(1)</keyword>
<evidence type="ECO:0000256" key="6">
    <source>
        <dbReference type="ARBA" id="ARBA00023136"/>
    </source>
</evidence>
<evidence type="ECO:0000313" key="9">
    <source>
        <dbReference type="EMBL" id="VDN33434.1"/>
    </source>
</evidence>
<dbReference type="OrthoDB" id="239812at2759"/>
<dbReference type="InterPro" id="IPR035968">
    <property type="entry name" value="ATP_synth_F1_ATPase_gsu"/>
</dbReference>
<evidence type="ECO:0000256" key="4">
    <source>
        <dbReference type="ARBA" id="ARBA00022781"/>
    </source>
</evidence>
<name>A0A183EE46_9BILA</name>
<dbReference type="SUPFAM" id="SSF52943">
    <property type="entry name" value="ATP synthase (F1-ATPase), gamma subunit"/>
    <property type="match status" value="1"/>
</dbReference>
<dbReference type="GO" id="GO:0046933">
    <property type="term" value="F:proton-transporting ATP synthase activity, rotational mechanism"/>
    <property type="evidence" value="ECO:0007669"/>
    <property type="project" value="InterPro"/>
</dbReference>